<name>A0A8S5NR86_9CAUD</name>
<sequence>MSRIETSFLVCSATRNIKWSKSITVSESGVISLNSPSNLNIKASWQGAEELAKKAPCYITNLEGRPSKIFYLYEGTTGGTSTTKYTIFTTNNEVYLGTGPTPAEVIALKITVPEGSISYEHSINRNEYPDSSVENNYLYSFLGIPLEEIAQKMDFNIQTG</sequence>
<accession>A0A8S5NR86</accession>
<evidence type="ECO:0000313" key="1">
    <source>
        <dbReference type="EMBL" id="DAD96887.1"/>
    </source>
</evidence>
<protein>
    <submittedName>
        <fullName evidence="1">Uncharacterized protein</fullName>
    </submittedName>
</protein>
<organism evidence="1">
    <name type="scientific">Siphoviridae sp. ct5op20</name>
    <dbReference type="NCBI Taxonomy" id="2826295"/>
    <lineage>
        <taxon>Viruses</taxon>
        <taxon>Duplodnaviria</taxon>
        <taxon>Heunggongvirae</taxon>
        <taxon>Uroviricota</taxon>
        <taxon>Caudoviricetes</taxon>
    </lineage>
</organism>
<reference evidence="1" key="1">
    <citation type="journal article" date="2021" name="Proc. Natl. Acad. Sci. U.S.A.">
        <title>A Catalog of Tens of Thousands of Viruses from Human Metagenomes Reveals Hidden Associations with Chronic Diseases.</title>
        <authorList>
            <person name="Tisza M.J."/>
            <person name="Buck C.B."/>
        </authorList>
    </citation>
    <scope>NUCLEOTIDE SEQUENCE</scope>
    <source>
        <strain evidence="1">Ct5op20</strain>
    </source>
</reference>
<dbReference type="EMBL" id="BK015225">
    <property type="protein sequence ID" value="DAD96887.1"/>
    <property type="molecule type" value="Genomic_DNA"/>
</dbReference>
<proteinExistence type="predicted"/>